<sequence>MKIKRSKDIEFRRKAAQTEKDLILFGSNTHLLTVEEDAKLRERRESGMNREGECEGCSEDAEQARCMDQELGAATKSIKNLMSSSGHFLQTSELQPSHMPHQFSCDSLSEGSVSAVDSEIPDIPEDDSFSQNTDTAMDSVLLAAITMAKAEALLMQCRMMIIFIRVLPLPSQWFTGDQDHNFFHQAFIRALTTSPEATLITVEEVKEPMLCSLQRLASGDYDTVENIVNILDMAWTFAIVNDFQTARKVALDTAHWYCLERSSSAFERFKEGLKTLGVLEAMRENPASFSRVMCHHPQQFTYMSFFTMMRTELNLPGSSKRNTDNLVLSFWRNLLVEIKDNSSELQYSDIFFTAGLITLPPLGLRPHPGIYFLHSTEESEMLLLPKASTCAKILHLQVVHQTYTDIKSNMTYAI</sequence>
<reference evidence="2" key="1">
    <citation type="submission" date="2025-08" db="UniProtKB">
        <authorList>
            <consortium name="RefSeq"/>
        </authorList>
    </citation>
    <scope>IDENTIFICATION</scope>
    <source>
        <strain evidence="2">Tuebingen</strain>
        <tissue evidence="2">Fibroblasts and whole tissue</tissue>
    </source>
</reference>
<dbReference type="Proteomes" id="UP000000437">
    <property type="component" value="Chromosome 4"/>
</dbReference>
<evidence type="ECO:0000313" key="1">
    <source>
        <dbReference type="Proteomes" id="UP000000437"/>
    </source>
</evidence>
<evidence type="ECO:0000313" key="2">
    <source>
        <dbReference type="RefSeq" id="XP_073803795.1"/>
    </source>
</evidence>
<dbReference type="RefSeq" id="XP_073803795.1">
    <property type="nucleotide sequence ID" value="XM_073947694.1"/>
</dbReference>
<keyword evidence="1" id="KW-1185">Reference proteome</keyword>
<proteinExistence type="predicted"/>
<organism evidence="1 2">
    <name type="scientific">Danio rerio</name>
    <name type="common">Zebrafish</name>
    <name type="synonym">Brachydanio rerio</name>
    <dbReference type="NCBI Taxonomy" id="7955"/>
    <lineage>
        <taxon>Eukaryota</taxon>
        <taxon>Metazoa</taxon>
        <taxon>Chordata</taxon>
        <taxon>Craniata</taxon>
        <taxon>Vertebrata</taxon>
        <taxon>Euteleostomi</taxon>
        <taxon>Actinopterygii</taxon>
        <taxon>Neopterygii</taxon>
        <taxon>Teleostei</taxon>
        <taxon>Ostariophysi</taxon>
        <taxon>Cypriniformes</taxon>
        <taxon>Danionidae</taxon>
        <taxon>Danioninae</taxon>
        <taxon>Danio</taxon>
    </lineage>
</organism>
<protein>
    <submittedName>
        <fullName evidence="2">G2/M phase-specific E3 ubiquitin-protein ligase isoform X1</fullName>
    </submittedName>
</protein>
<name>A0AC58JBD1_DANRE</name>
<accession>A0AC58JBD1</accession>
<gene>
    <name evidence="2" type="primary">LOC100536213</name>
</gene>